<dbReference type="Proteomes" id="UP001595377">
    <property type="component" value="Unassembled WGS sequence"/>
</dbReference>
<gene>
    <name evidence="3" type="ORF">ACFOHH_00560</name>
</gene>
<keyword evidence="4" id="KW-1185">Reference proteome</keyword>
<evidence type="ECO:0000256" key="2">
    <source>
        <dbReference type="SAM" id="MobiDB-lite"/>
    </source>
</evidence>
<name>A0ABV7D9N5_9HYPH</name>
<reference evidence="4" key="1">
    <citation type="journal article" date="2019" name="Int. J. Syst. Evol. Microbiol.">
        <title>The Global Catalogue of Microorganisms (GCM) 10K type strain sequencing project: providing services to taxonomists for standard genome sequencing and annotation.</title>
        <authorList>
            <consortium name="The Broad Institute Genomics Platform"/>
            <consortium name="The Broad Institute Genome Sequencing Center for Infectious Disease"/>
            <person name="Wu L."/>
            <person name="Ma J."/>
        </authorList>
    </citation>
    <scope>NUCLEOTIDE SEQUENCE [LARGE SCALE GENOMIC DNA]</scope>
    <source>
        <strain evidence="4">KCTC 52677</strain>
    </source>
</reference>
<feature type="coiled-coil region" evidence="1">
    <location>
        <begin position="57"/>
        <end position="84"/>
    </location>
</feature>
<keyword evidence="1" id="KW-0175">Coiled coil</keyword>
<protein>
    <submittedName>
        <fullName evidence="3">Uncharacterized protein</fullName>
    </submittedName>
</protein>
<accession>A0ABV7D9N5</accession>
<evidence type="ECO:0000256" key="1">
    <source>
        <dbReference type="SAM" id="Coils"/>
    </source>
</evidence>
<proteinExistence type="predicted"/>
<evidence type="ECO:0000313" key="3">
    <source>
        <dbReference type="EMBL" id="MFC3071590.1"/>
    </source>
</evidence>
<dbReference type="EMBL" id="JBHRSP010000001">
    <property type="protein sequence ID" value="MFC3071590.1"/>
    <property type="molecule type" value="Genomic_DNA"/>
</dbReference>
<evidence type="ECO:0000313" key="4">
    <source>
        <dbReference type="Proteomes" id="UP001595377"/>
    </source>
</evidence>
<sequence>MARRSTDKRKKSGPAAKPARKPASTLAMLTVTIPPALSDRAASFLGSAIADDQAFWMIALRTGIEELERQFREIEADAKREAEDAGTVVIFGSPVIIDRSPDDDDPDPDGIPF</sequence>
<comment type="caution">
    <text evidence="3">The sequence shown here is derived from an EMBL/GenBank/DDBJ whole genome shotgun (WGS) entry which is preliminary data.</text>
</comment>
<dbReference type="RefSeq" id="WP_257315966.1">
    <property type="nucleotide sequence ID" value="NZ_JANFDG010000016.1"/>
</dbReference>
<feature type="compositionally biased region" description="Basic residues" evidence="2">
    <location>
        <begin position="1"/>
        <end position="12"/>
    </location>
</feature>
<feature type="region of interest" description="Disordered" evidence="2">
    <location>
        <begin position="1"/>
        <end position="23"/>
    </location>
</feature>
<organism evidence="3 4">
    <name type="scientific">Shinella pollutisoli</name>
    <dbReference type="NCBI Taxonomy" id="2250594"/>
    <lineage>
        <taxon>Bacteria</taxon>
        <taxon>Pseudomonadati</taxon>
        <taxon>Pseudomonadota</taxon>
        <taxon>Alphaproteobacteria</taxon>
        <taxon>Hyphomicrobiales</taxon>
        <taxon>Rhizobiaceae</taxon>
        <taxon>Shinella</taxon>
    </lineage>
</organism>